<dbReference type="EMBL" id="CM024794">
    <property type="protein sequence ID" value="KAG8002321.1"/>
    <property type="molecule type" value="Genomic_DNA"/>
</dbReference>
<sequence>MWVTLGLCVLLVQESSLHVGEEGDGLTAPDQAMLRRRLKNFDALQNLDKLVEHLPEPCRTGVPNTSIAIDRSIARRDPVDRRAVHTTHAHAHRRSRCCQYGGPSITRPPPHRRQMP</sequence>
<dbReference type="Proteomes" id="UP000805704">
    <property type="component" value="Chromosome 6"/>
</dbReference>
<gene>
    <name evidence="1" type="ORF">GBF38_012779</name>
</gene>
<name>A0ACB7EJV2_NIBAL</name>
<accession>A0ACB7EJV2</accession>
<evidence type="ECO:0000313" key="2">
    <source>
        <dbReference type="Proteomes" id="UP000805704"/>
    </source>
</evidence>
<protein>
    <submittedName>
        <fullName evidence="1">Uncharacterized protein</fullName>
    </submittedName>
</protein>
<evidence type="ECO:0000313" key="1">
    <source>
        <dbReference type="EMBL" id="KAG8002321.1"/>
    </source>
</evidence>
<organism evidence="1 2">
    <name type="scientific">Nibea albiflora</name>
    <name type="common">Yellow drum</name>
    <name type="synonym">Corvina albiflora</name>
    <dbReference type="NCBI Taxonomy" id="240163"/>
    <lineage>
        <taxon>Eukaryota</taxon>
        <taxon>Metazoa</taxon>
        <taxon>Chordata</taxon>
        <taxon>Craniata</taxon>
        <taxon>Vertebrata</taxon>
        <taxon>Euteleostomi</taxon>
        <taxon>Actinopterygii</taxon>
        <taxon>Neopterygii</taxon>
        <taxon>Teleostei</taxon>
        <taxon>Neoteleostei</taxon>
        <taxon>Acanthomorphata</taxon>
        <taxon>Eupercaria</taxon>
        <taxon>Sciaenidae</taxon>
        <taxon>Nibea</taxon>
    </lineage>
</organism>
<reference evidence="1" key="1">
    <citation type="submission" date="2020-04" db="EMBL/GenBank/DDBJ databases">
        <title>A chromosome-scale assembly and high-density genetic map of the yellow drum (Nibea albiflora) genome.</title>
        <authorList>
            <person name="Xu D."/>
            <person name="Zhang W."/>
            <person name="Chen R."/>
            <person name="Tan P."/>
            <person name="Wang L."/>
            <person name="Song H."/>
            <person name="Tian L."/>
            <person name="Zhu Q."/>
            <person name="Wang B."/>
        </authorList>
    </citation>
    <scope>NUCLEOTIDE SEQUENCE</scope>
    <source>
        <strain evidence="1">ZJHYS-2018</strain>
    </source>
</reference>
<proteinExistence type="predicted"/>
<keyword evidence="2" id="KW-1185">Reference proteome</keyword>
<comment type="caution">
    <text evidence="1">The sequence shown here is derived from an EMBL/GenBank/DDBJ whole genome shotgun (WGS) entry which is preliminary data.</text>
</comment>